<dbReference type="RefSeq" id="WP_137622867.1">
    <property type="nucleotide sequence ID" value="NZ_NXMA01000017.1"/>
</dbReference>
<keyword evidence="8" id="KW-0966">Cell projection</keyword>
<proteinExistence type="inferred from homology"/>
<keyword evidence="3 4" id="KW-0975">Bacterial flagellum</keyword>
<dbReference type="SUPFAM" id="SSF117143">
    <property type="entry name" value="Flagellar hook protein flgE"/>
    <property type="match status" value="1"/>
</dbReference>
<name>A0A4U7BJR1_9BACT</name>
<dbReference type="Pfam" id="PF06429">
    <property type="entry name" value="Flg_bbr_C"/>
    <property type="match status" value="1"/>
</dbReference>
<dbReference type="PANTHER" id="PTHR30435:SF19">
    <property type="entry name" value="FLAGELLAR BASAL-BODY ROD PROTEIN FLGG"/>
    <property type="match status" value="1"/>
</dbReference>
<evidence type="ECO:0000256" key="4">
    <source>
        <dbReference type="RuleBase" id="RU362116"/>
    </source>
</evidence>
<organism evidence="8 9">
    <name type="scientific">Campylobacter aviculae</name>
    <dbReference type="NCBI Taxonomy" id="2510190"/>
    <lineage>
        <taxon>Bacteria</taxon>
        <taxon>Pseudomonadati</taxon>
        <taxon>Campylobacterota</taxon>
        <taxon>Epsilonproteobacteria</taxon>
        <taxon>Campylobacterales</taxon>
        <taxon>Campylobacteraceae</taxon>
        <taxon>Campylobacter</taxon>
    </lineage>
</organism>
<dbReference type="Pfam" id="PF00460">
    <property type="entry name" value="Flg_bb_rod"/>
    <property type="match status" value="1"/>
</dbReference>
<protein>
    <submittedName>
        <fullName evidence="8">Flagellar hook protein FlgE</fullName>
    </submittedName>
</protein>
<dbReference type="InterPro" id="IPR019776">
    <property type="entry name" value="Flagellar_basal_body_rod_CS"/>
</dbReference>
<dbReference type="InterPro" id="IPR010930">
    <property type="entry name" value="Flg_bb/hook_C_dom"/>
</dbReference>
<dbReference type="InterPro" id="IPR020013">
    <property type="entry name" value="Flagellar_FlgE/F/G"/>
</dbReference>
<keyword evidence="8" id="KW-0282">Flagellum</keyword>
<reference evidence="8 9" key="1">
    <citation type="submission" date="2018-05" db="EMBL/GenBank/DDBJ databases">
        <title>Novel Campyloabacter and Helicobacter Species and Strains.</title>
        <authorList>
            <person name="Mannion A.J."/>
            <person name="Shen Z."/>
            <person name="Fox J.G."/>
        </authorList>
    </citation>
    <scope>NUCLEOTIDE SEQUENCE [LARGE SCALE GENOMIC DNA]</scope>
    <source>
        <strain evidence="9">MIT17-670</strain>
    </source>
</reference>
<dbReference type="PROSITE" id="PS00588">
    <property type="entry name" value="FLAGELLA_BB_ROD"/>
    <property type="match status" value="1"/>
</dbReference>
<dbReference type="InterPro" id="IPR001444">
    <property type="entry name" value="Flag_bb_rod_N"/>
</dbReference>
<evidence type="ECO:0000256" key="3">
    <source>
        <dbReference type="ARBA" id="ARBA00023143"/>
    </source>
</evidence>
<dbReference type="GO" id="GO:0071978">
    <property type="term" value="P:bacterial-type flagellum-dependent swarming motility"/>
    <property type="evidence" value="ECO:0007669"/>
    <property type="project" value="TreeGrafter"/>
</dbReference>
<evidence type="ECO:0000259" key="5">
    <source>
        <dbReference type="Pfam" id="PF00460"/>
    </source>
</evidence>
<evidence type="ECO:0000256" key="2">
    <source>
        <dbReference type="ARBA" id="ARBA00009677"/>
    </source>
</evidence>
<feature type="domain" description="Flagellar basal body rod protein N-terminal" evidence="5">
    <location>
        <begin position="5"/>
        <end position="35"/>
    </location>
</feature>
<keyword evidence="9" id="KW-1185">Reference proteome</keyword>
<keyword evidence="8" id="KW-0969">Cilium</keyword>
<sequence>MMNAFYNGISGVKTNSFGIDITANNIANVNTTGFKYSDAQFKDIFYTTITSQSTNPAQGGYGGGAASSQVIFEQGSVAATGGEFDVALQGKGFFGVLGADGNAYYTRNGTFRRDANGYLVDSYGNFVLGTMNPAFGGITYSDRVAGLMGDYLNTGSPVNSGFTVNSSDSFSIGTSTTQQPLQVPTNMYLNPEPTKNVKWSGNLSTNTTTEVVKVDLDPSKFKVTKTEDGKYIVSGSVSKEDVLSAKSGDRIILNFLDDNGVKTSFEATLDENLNFKSNELDLKGLDPNSVKLSSVQISTEQQKANKDILESPIYNSDGSKSTLRLTLERIFPEDGGDNITYKATAQIYDSNGEAVGNPTEGNIVFDKNGALLQNNITSVANPNGGNISIDLGTPYDPSKPGSGYSGIYVQEGKEKNVLTQQDGLAEGFFQQYQITDDGSVVAQFSNGKNAIVGKLALYNFINEQGLAAMGDNIFAATANSGDASFIMKDGKVVNTAKFKGGYLEQSNVDLSVELSNLIVTQKAFDASSKSITTSDQMIQKAINMKK</sequence>
<accession>A0A4U7BJR1</accession>
<dbReference type="InterPro" id="IPR053967">
    <property type="entry name" value="LlgE_F_G-like_D1"/>
</dbReference>
<evidence type="ECO:0000313" key="9">
    <source>
        <dbReference type="Proteomes" id="UP000310353"/>
    </source>
</evidence>
<comment type="caution">
    <text evidence="8">The sequence shown here is derived from an EMBL/GenBank/DDBJ whole genome shotgun (WGS) entry which is preliminary data.</text>
</comment>
<evidence type="ECO:0000256" key="1">
    <source>
        <dbReference type="ARBA" id="ARBA00004117"/>
    </source>
</evidence>
<evidence type="ECO:0000259" key="7">
    <source>
        <dbReference type="Pfam" id="PF22692"/>
    </source>
</evidence>
<dbReference type="PANTHER" id="PTHR30435">
    <property type="entry name" value="FLAGELLAR PROTEIN"/>
    <property type="match status" value="1"/>
</dbReference>
<dbReference type="Proteomes" id="UP000310353">
    <property type="component" value="Unassembled WGS sequence"/>
</dbReference>
<dbReference type="Pfam" id="PF22692">
    <property type="entry name" value="LlgE_F_G_D1"/>
    <property type="match status" value="1"/>
</dbReference>
<dbReference type="OrthoDB" id="9804559at2"/>
<feature type="domain" description="Flagellar hook protein FlgE/F/G-like D1" evidence="7">
    <location>
        <begin position="87"/>
        <end position="130"/>
    </location>
</feature>
<dbReference type="AlphaFoldDB" id="A0A4U7BJR1"/>
<dbReference type="InterPro" id="IPR037925">
    <property type="entry name" value="FlgE/F/G-like"/>
</dbReference>
<dbReference type="GO" id="GO:0009425">
    <property type="term" value="C:bacterial-type flagellum basal body"/>
    <property type="evidence" value="ECO:0007669"/>
    <property type="project" value="UniProtKB-SubCell"/>
</dbReference>
<comment type="subcellular location">
    <subcellularLocation>
        <location evidence="1 4">Bacterial flagellum basal body</location>
    </subcellularLocation>
</comment>
<evidence type="ECO:0000313" key="8">
    <source>
        <dbReference type="EMBL" id="TKX30425.1"/>
    </source>
</evidence>
<feature type="domain" description="Flagellar basal-body/hook protein C-terminal" evidence="6">
    <location>
        <begin position="500"/>
        <end position="544"/>
    </location>
</feature>
<dbReference type="EMBL" id="NXMA01000017">
    <property type="protein sequence ID" value="TKX30425.1"/>
    <property type="molecule type" value="Genomic_DNA"/>
</dbReference>
<gene>
    <name evidence="8" type="ORF">CQA76_07980</name>
</gene>
<dbReference type="NCBIfam" id="TIGR03506">
    <property type="entry name" value="FlgEFG_subfam"/>
    <property type="match status" value="2"/>
</dbReference>
<comment type="similarity">
    <text evidence="2 4">Belongs to the flagella basal body rod proteins family.</text>
</comment>
<evidence type="ECO:0000259" key="6">
    <source>
        <dbReference type="Pfam" id="PF06429"/>
    </source>
</evidence>